<feature type="transmembrane region" description="Helical" evidence="8">
    <location>
        <begin position="334"/>
        <end position="357"/>
    </location>
</feature>
<dbReference type="InterPro" id="IPR005829">
    <property type="entry name" value="Sugar_transporter_CS"/>
</dbReference>
<feature type="transmembrane region" description="Helical" evidence="8">
    <location>
        <begin position="262"/>
        <end position="283"/>
    </location>
</feature>
<feature type="transmembrane region" description="Helical" evidence="8">
    <location>
        <begin position="369"/>
        <end position="391"/>
    </location>
</feature>
<feature type="transmembrane region" description="Helical" evidence="8">
    <location>
        <begin position="174"/>
        <end position="195"/>
    </location>
</feature>
<dbReference type="InterPro" id="IPR011701">
    <property type="entry name" value="MFS"/>
</dbReference>
<feature type="transmembrane region" description="Helical" evidence="8">
    <location>
        <begin position="397"/>
        <end position="416"/>
    </location>
</feature>
<feature type="region of interest" description="Disordered" evidence="7">
    <location>
        <begin position="534"/>
        <end position="621"/>
    </location>
</feature>
<evidence type="ECO:0000259" key="9">
    <source>
        <dbReference type="PROSITE" id="PS50850"/>
    </source>
</evidence>
<accession>A0A7I9WX90</accession>
<dbReference type="Gene3D" id="1.20.1250.20">
    <property type="entry name" value="MFS general substrate transporter like domains"/>
    <property type="match status" value="1"/>
</dbReference>
<keyword evidence="3" id="KW-1003">Cell membrane</keyword>
<dbReference type="AlphaFoldDB" id="A0A7I9WX90"/>
<evidence type="ECO:0000256" key="5">
    <source>
        <dbReference type="ARBA" id="ARBA00022989"/>
    </source>
</evidence>
<dbReference type="InterPro" id="IPR020846">
    <property type="entry name" value="MFS_dom"/>
</dbReference>
<evidence type="ECO:0000256" key="4">
    <source>
        <dbReference type="ARBA" id="ARBA00022692"/>
    </source>
</evidence>
<dbReference type="GO" id="GO:0005886">
    <property type="term" value="C:plasma membrane"/>
    <property type="evidence" value="ECO:0007669"/>
    <property type="project" value="UniProtKB-SubCell"/>
</dbReference>
<keyword evidence="2" id="KW-0813">Transport</keyword>
<feature type="transmembrane region" description="Helical" evidence="8">
    <location>
        <begin position="474"/>
        <end position="494"/>
    </location>
</feature>
<comment type="caution">
    <text evidence="10">The sequence shown here is derived from an EMBL/GenBank/DDBJ whole genome shotgun (WGS) entry which is preliminary data.</text>
</comment>
<evidence type="ECO:0000256" key="7">
    <source>
        <dbReference type="SAM" id="MobiDB-lite"/>
    </source>
</evidence>
<evidence type="ECO:0000256" key="8">
    <source>
        <dbReference type="SAM" id="Phobius"/>
    </source>
</evidence>
<dbReference type="PROSITE" id="PS00216">
    <property type="entry name" value="SUGAR_TRANSPORT_1"/>
    <property type="match status" value="1"/>
</dbReference>
<evidence type="ECO:0000256" key="2">
    <source>
        <dbReference type="ARBA" id="ARBA00022448"/>
    </source>
</evidence>
<sequence length="682" mass="72459">MFRKSSCCSTLRRYRLAPSVPIHDEEAQLMSSSIRTETPQTPVTRWIALAAITTAALMVVLDASVINIALPRMQQALGLSDAARGWAVTAYAVTFGGLLLLGGRIADYAGRKKVLMVSLSGFAVASLIGGLAVGPQMLIAARALQGVFAAALAPAALSLVAVTFTEPGERARAFAVFAAAQGSGGAIGLLLGGALTETLGWRWSLFINAPIALCALVVGLLTIDSSHPQPSGRHDIPGAVLATLGSAALVAALSVASEPKGWAAALPYVFLAGAVLLLGAFVWRQQHASNPLLPGRIVADRTRGGAYLMAGFMTAGMFGMFLLLPYYLQVRMAYSPLLTGMVIVPFSVALVLASLLVPAPARRFSQKTVLVGGIVTATLAMAGLAVVIALPQPLLEILVATTVMGAGIGLVFTPLNSSVVAGVGSGDVGVASAMFSVTQQIGGAVGVALLNGIYITSARTAQPSQGISPDALRLTFFVATVLYAIAAAIALTVIPRSGQLGQRRRADRTHRIAGRAWEDENTENDTLRRGVLGAALPHTRPQLGDLPQSDDGRHHPRALPRRRHSLGTRRRSRRGYAVARAPWLDRDGTRRRADSARQDRRPRRRTGPLAPSAYGPQRRHYATASGWPFRRGLRELLLRPWTRQHLATSSRDRQAGRCVDHRRPRLQRPMVLGPHLTRAPDA</sequence>
<dbReference type="GO" id="GO:0022857">
    <property type="term" value="F:transmembrane transporter activity"/>
    <property type="evidence" value="ECO:0007669"/>
    <property type="project" value="InterPro"/>
</dbReference>
<feature type="compositionally biased region" description="Basic and acidic residues" evidence="7">
    <location>
        <begin position="583"/>
        <end position="599"/>
    </location>
</feature>
<gene>
    <name evidence="10" type="ORF">MMUR_64800</name>
</gene>
<feature type="transmembrane region" description="Helical" evidence="8">
    <location>
        <begin position="235"/>
        <end position="256"/>
    </location>
</feature>
<dbReference type="EMBL" id="BLKT01000003">
    <property type="protein sequence ID" value="GFG62344.1"/>
    <property type="molecule type" value="Genomic_DNA"/>
</dbReference>
<keyword evidence="6 8" id="KW-0472">Membrane</keyword>
<proteinExistence type="predicted"/>
<feature type="transmembrane region" description="Helical" evidence="8">
    <location>
        <begin position="139"/>
        <end position="162"/>
    </location>
</feature>
<name>A0A7I9WX90_9MYCO</name>
<feature type="compositionally biased region" description="Basic residues" evidence="7">
    <location>
        <begin position="554"/>
        <end position="574"/>
    </location>
</feature>
<keyword evidence="5 8" id="KW-1133">Transmembrane helix</keyword>
<feature type="compositionally biased region" description="Basic and acidic residues" evidence="7">
    <location>
        <begin position="650"/>
        <end position="661"/>
    </location>
</feature>
<evidence type="ECO:0000256" key="1">
    <source>
        <dbReference type="ARBA" id="ARBA00004651"/>
    </source>
</evidence>
<dbReference type="PANTHER" id="PTHR42718:SF46">
    <property type="entry name" value="BLR6921 PROTEIN"/>
    <property type="match status" value="1"/>
</dbReference>
<organism evidence="10 11">
    <name type="scientific">Mycolicibacterium murale</name>
    <dbReference type="NCBI Taxonomy" id="182220"/>
    <lineage>
        <taxon>Bacteria</taxon>
        <taxon>Bacillati</taxon>
        <taxon>Actinomycetota</taxon>
        <taxon>Actinomycetes</taxon>
        <taxon>Mycobacteriales</taxon>
        <taxon>Mycobacteriaceae</taxon>
        <taxon>Mycolicibacterium</taxon>
    </lineage>
</organism>
<feature type="transmembrane region" description="Helical" evidence="8">
    <location>
        <begin position="82"/>
        <end position="102"/>
    </location>
</feature>
<dbReference type="SUPFAM" id="SSF103473">
    <property type="entry name" value="MFS general substrate transporter"/>
    <property type="match status" value="1"/>
</dbReference>
<feature type="domain" description="Major facilitator superfamily (MFS) profile" evidence="9">
    <location>
        <begin position="48"/>
        <end position="498"/>
    </location>
</feature>
<dbReference type="PROSITE" id="PS50850">
    <property type="entry name" value="MFS"/>
    <property type="match status" value="1"/>
</dbReference>
<keyword evidence="11" id="KW-1185">Reference proteome</keyword>
<feature type="transmembrane region" description="Helical" evidence="8">
    <location>
        <begin position="428"/>
        <end position="454"/>
    </location>
</feature>
<dbReference type="InterPro" id="IPR036259">
    <property type="entry name" value="MFS_trans_sf"/>
</dbReference>
<feature type="transmembrane region" description="Helical" evidence="8">
    <location>
        <begin position="304"/>
        <end position="328"/>
    </location>
</feature>
<dbReference type="PANTHER" id="PTHR42718">
    <property type="entry name" value="MAJOR FACILITATOR SUPERFAMILY MULTIDRUG TRANSPORTER MFSC"/>
    <property type="match status" value="1"/>
</dbReference>
<evidence type="ECO:0000256" key="3">
    <source>
        <dbReference type="ARBA" id="ARBA00022475"/>
    </source>
</evidence>
<dbReference type="Gene3D" id="1.20.1720.10">
    <property type="entry name" value="Multidrug resistance protein D"/>
    <property type="match status" value="1"/>
</dbReference>
<comment type="subcellular location">
    <subcellularLocation>
        <location evidence="1">Cell membrane</location>
        <topology evidence="1">Multi-pass membrane protein</topology>
    </subcellularLocation>
</comment>
<feature type="transmembrane region" description="Helical" evidence="8">
    <location>
        <begin position="46"/>
        <end position="70"/>
    </location>
</feature>
<dbReference type="Proteomes" id="UP000465241">
    <property type="component" value="Unassembled WGS sequence"/>
</dbReference>
<evidence type="ECO:0000256" key="6">
    <source>
        <dbReference type="ARBA" id="ARBA00023136"/>
    </source>
</evidence>
<dbReference type="Pfam" id="PF07690">
    <property type="entry name" value="MFS_1"/>
    <property type="match status" value="1"/>
</dbReference>
<feature type="transmembrane region" description="Helical" evidence="8">
    <location>
        <begin position="114"/>
        <end position="133"/>
    </location>
</feature>
<evidence type="ECO:0000313" key="11">
    <source>
        <dbReference type="Proteomes" id="UP000465241"/>
    </source>
</evidence>
<dbReference type="CDD" id="cd17321">
    <property type="entry name" value="MFS_MMR_MDR_like"/>
    <property type="match status" value="1"/>
</dbReference>
<keyword evidence="4 8" id="KW-0812">Transmembrane</keyword>
<protein>
    <recommendedName>
        <fullName evidence="9">Major facilitator superfamily (MFS) profile domain-containing protein</fullName>
    </recommendedName>
</protein>
<feature type="transmembrane region" description="Helical" evidence="8">
    <location>
        <begin position="201"/>
        <end position="223"/>
    </location>
</feature>
<feature type="region of interest" description="Disordered" evidence="7">
    <location>
        <begin position="645"/>
        <end position="664"/>
    </location>
</feature>
<reference evidence="10 11" key="1">
    <citation type="journal article" date="2019" name="Emerg. Microbes Infect.">
        <title>Comprehensive subspecies identification of 175 nontuberculous mycobacteria species based on 7547 genomic profiles.</title>
        <authorList>
            <person name="Matsumoto Y."/>
            <person name="Kinjo T."/>
            <person name="Motooka D."/>
            <person name="Nabeya D."/>
            <person name="Jung N."/>
            <person name="Uechi K."/>
            <person name="Horii T."/>
            <person name="Iida T."/>
            <person name="Fujita J."/>
            <person name="Nakamura S."/>
        </authorList>
    </citation>
    <scope>NUCLEOTIDE SEQUENCE [LARGE SCALE GENOMIC DNA]</scope>
    <source>
        <strain evidence="10 11">JCM 13392</strain>
    </source>
</reference>
<evidence type="ECO:0000313" key="10">
    <source>
        <dbReference type="EMBL" id="GFG62344.1"/>
    </source>
</evidence>